<evidence type="ECO:0000256" key="1">
    <source>
        <dbReference type="SAM" id="MobiDB-lite"/>
    </source>
</evidence>
<evidence type="ECO:0000256" key="2">
    <source>
        <dbReference type="SAM" id="SignalP"/>
    </source>
</evidence>
<sequence length="537" mass="61481" precursor="true">MTRHFPKVILLCLVAVLTPAELTAQVTQEQRERRRAMFGELMKTLIESQMERDPVPTQPGRPNLRPFPGHEHQPTNPLTPNMITARAKMQAWEAESDRFVSLLRKEERRLPRVRPLLADALTTSASIKSLRSNMSRVHSLDPLTDSFCQIDAQWRLLNHQLSQINGLRPECTTSCGRMAAFDSEMCGLFGVEPQFNRRELSRYCTQMASSFQHLIQDVRYDMQGDPQYGAILADCQRLSARLNESGRLIDRGNYDAIVRIYKRSINEWRKLKYKLVSCPHARIQRNVHQIESIGGHIAELLWLPVDIDREYLGMVVQSMERDVNAAFQQVSLQDILACETPGAVLACSREFQNTCGKFSSRLKSNADVDSLHWDYKQFANQWNDVQTHLSQFPSPRLGRSIAQVDAGFQVLQSVFGEGPLIDRGTMVEICSDLDQLSYRMLDLVEQRTARRYDPGFQAAIRDNARLFHQSIHEMHEHVLSNRRHDANAAADVANALASWERLRPLINKCKPEDRRQLQQLRASIEPLMVKLQVVFAG</sequence>
<organism evidence="3 4">
    <name type="scientific">Mariniblastus fucicola</name>
    <dbReference type="NCBI Taxonomy" id="980251"/>
    <lineage>
        <taxon>Bacteria</taxon>
        <taxon>Pseudomonadati</taxon>
        <taxon>Planctomycetota</taxon>
        <taxon>Planctomycetia</taxon>
        <taxon>Pirellulales</taxon>
        <taxon>Pirellulaceae</taxon>
        <taxon>Mariniblastus</taxon>
    </lineage>
</organism>
<gene>
    <name evidence="3" type="ORF">MFFC18_26420</name>
</gene>
<feature type="signal peptide" evidence="2">
    <location>
        <begin position="1"/>
        <end position="24"/>
    </location>
</feature>
<feature type="chain" id="PRO_5022920409" description="Secreted protein" evidence="2">
    <location>
        <begin position="25"/>
        <end position="537"/>
    </location>
</feature>
<dbReference type="Proteomes" id="UP000322214">
    <property type="component" value="Chromosome"/>
</dbReference>
<evidence type="ECO:0000313" key="3">
    <source>
        <dbReference type="EMBL" id="QEG22759.1"/>
    </source>
</evidence>
<dbReference type="AlphaFoldDB" id="A0A5B9PB74"/>
<dbReference type="EMBL" id="CP042912">
    <property type="protein sequence ID" value="QEG22759.1"/>
    <property type="molecule type" value="Genomic_DNA"/>
</dbReference>
<dbReference type="KEGG" id="mff:MFFC18_26420"/>
<reference evidence="3 4" key="1">
    <citation type="submission" date="2019-08" db="EMBL/GenBank/DDBJ databases">
        <title>Deep-cultivation of Planctomycetes and their phenomic and genomic characterization uncovers novel biology.</title>
        <authorList>
            <person name="Wiegand S."/>
            <person name="Jogler M."/>
            <person name="Boedeker C."/>
            <person name="Pinto D."/>
            <person name="Vollmers J."/>
            <person name="Rivas-Marin E."/>
            <person name="Kohn T."/>
            <person name="Peeters S.H."/>
            <person name="Heuer A."/>
            <person name="Rast P."/>
            <person name="Oberbeckmann S."/>
            <person name="Bunk B."/>
            <person name="Jeske O."/>
            <person name="Meyerdierks A."/>
            <person name="Storesund J.E."/>
            <person name="Kallscheuer N."/>
            <person name="Luecker S."/>
            <person name="Lage O.M."/>
            <person name="Pohl T."/>
            <person name="Merkel B.J."/>
            <person name="Hornburger P."/>
            <person name="Mueller R.-W."/>
            <person name="Bruemmer F."/>
            <person name="Labrenz M."/>
            <person name="Spormann A.M."/>
            <person name="Op den Camp H."/>
            <person name="Overmann J."/>
            <person name="Amann R."/>
            <person name="Jetten M.S.M."/>
            <person name="Mascher T."/>
            <person name="Medema M.H."/>
            <person name="Devos D.P."/>
            <person name="Kaster A.-K."/>
            <person name="Ovreas L."/>
            <person name="Rohde M."/>
            <person name="Galperin M.Y."/>
            <person name="Jogler C."/>
        </authorList>
    </citation>
    <scope>NUCLEOTIDE SEQUENCE [LARGE SCALE GENOMIC DNA]</scope>
    <source>
        <strain evidence="3 4">FC18</strain>
    </source>
</reference>
<keyword evidence="2" id="KW-0732">Signal</keyword>
<protein>
    <recommendedName>
        <fullName evidence="5">Secreted protein</fullName>
    </recommendedName>
</protein>
<proteinExistence type="predicted"/>
<evidence type="ECO:0008006" key="5">
    <source>
        <dbReference type="Google" id="ProtNLM"/>
    </source>
</evidence>
<dbReference type="RefSeq" id="WP_075084539.1">
    <property type="nucleotide sequence ID" value="NZ_CP042912.1"/>
</dbReference>
<name>A0A5B9PB74_9BACT</name>
<dbReference type="OrthoDB" id="251077at2"/>
<evidence type="ECO:0000313" key="4">
    <source>
        <dbReference type="Proteomes" id="UP000322214"/>
    </source>
</evidence>
<accession>A0A5B9PB74</accession>
<dbReference type="STRING" id="980251.GCA_001642875_02112"/>
<feature type="region of interest" description="Disordered" evidence="1">
    <location>
        <begin position="50"/>
        <end position="77"/>
    </location>
</feature>
<keyword evidence="4" id="KW-1185">Reference proteome</keyword>